<dbReference type="EMBL" id="VOTZ01000002">
    <property type="protein sequence ID" value="MCQ1537700.1"/>
    <property type="molecule type" value="Genomic_DNA"/>
</dbReference>
<dbReference type="SMART" id="SM00387">
    <property type="entry name" value="HATPase_c"/>
    <property type="match status" value="1"/>
</dbReference>
<dbReference type="PROSITE" id="PS50109">
    <property type="entry name" value="HIS_KIN"/>
    <property type="match status" value="1"/>
</dbReference>
<evidence type="ECO:0000256" key="6">
    <source>
        <dbReference type="PROSITE-ProRule" id="PRU00169"/>
    </source>
</evidence>
<proteinExistence type="predicted"/>
<dbReference type="InterPro" id="IPR036890">
    <property type="entry name" value="HATPase_C_sf"/>
</dbReference>
<evidence type="ECO:0000256" key="5">
    <source>
        <dbReference type="ARBA" id="ARBA00022777"/>
    </source>
</evidence>
<name>A0ABD4TIP4_9EURY</name>
<dbReference type="Pfam" id="PF02518">
    <property type="entry name" value="HATPase_c"/>
    <property type="match status" value="1"/>
</dbReference>
<feature type="domain" description="PAS" evidence="10">
    <location>
        <begin position="562"/>
        <end position="632"/>
    </location>
</feature>
<dbReference type="InterPro" id="IPR035965">
    <property type="entry name" value="PAS-like_dom_sf"/>
</dbReference>
<dbReference type="Gene3D" id="3.30.565.10">
    <property type="entry name" value="Histidine kinase-like ATPase, C-terminal domain"/>
    <property type="match status" value="1"/>
</dbReference>
<dbReference type="NCBIfam" id="TIGR00229">
    <property type="entry name" value="sensory_box"/>
    <property type="match status" value="4"/>
</dbReference>
<dbReference type="InterPro" id="IPR001610">
    <property type="entry name" value="PAC"/>
</dbReference>
<feature type="modified residue" description="4-aspartylphosphate" evidence="6">
    <location>
        <position position="62"/>
    </location>
</feature>
<feature type="domain" description="PAS" evidence="10">
    <location>
        <begin position="428"/>
        <end position="498"/>
    </location>
</feature>
<dbReference type="PANTHER" id="PTHR43304">
    <property type="entry name" value="PHYTOCHROME-LIKE PROTEIN CPH1"/>
    <property type="match status" value="1"/>
</dbReference>
<dbReference type="CDD" id="cd00130">
    <property type="entry name" value="PAS"/>
    <property type="match status" value="4"/>
</dbReference>
<feature type="domain" description="PAC" evidence="11">
    <location>
        <begin position="635"/>
        <end position="685"/>
    </location>
</feature>
<reference evidence="12 13" key="1">
    <citation type="submission" date="2019-08" db="EMBL/GenBank/DDBJ databases">
        <authorList>
            <person name="Chen S.-C."/>
            <person name="Lai M.-C."/>
            <person name="You Y.-T."/>
        </authorList>
    </citation>
    <scope>NUCLEOTIDE SEQUENCE [LARGE SCALE GENOMIC DNA]</scope>
    <source>
        <strain evidence="12 13">P2F9704a</strain>
    </source>
</reference>
<sequence>MKPPGSVIHPISVLYVDDEPALLQLCKIYLERRQEFLITVSEGATDALALLSEQSFDAIISDYQMPGMDGLLFLKHLRDIGNDTPFIIFTGKGREDVVIEALNSGADFYLQKGGDPKSQFAELAKKIQYAVARKRSERALRESEDRYRNVIEDMDELICRFDHDGRIIFVNSAYCRHFGLSEDEIIGSRFRPEIHPDDLEKVSSLYASFTPDHNSDIIEQRVVMSDGRIVWQRWSTRAIFDEKGSILEYQSVGRDITGLMERDIELQRANDELSAANEQLTAIEEELRHQYEELSSAQNEILLSEARYRAIFEYTSAATIIIEEDTTISLANTAFIDLACSTRKDVIGRSWTEFVSLDDRKRMLTYHQQRRDTSGHPPRTYEFTFIDKNGGTHSTHITVGMIPGTHQSVASFYDISDRVEMEEAIRKSEEQYRMITENITETITVLDLSMKIIYVSPSITALRGFSVEEVMGQSLADILTPDSLSIAIERLEQEMWQENEGSADPDRVVILNLEEYRKDGSTIWVSNTMRFLRDDEGRPDSILILARDITDQRAAEEALKENELFNRTLIEHLPDYILLYGADGRILYINSLAADALGYKADEMIGTDVITYVAEEYRDSIQNKITLRLQNMDMPSYEIEIASKTGERYSVLIKGALIRYHNKDAVLLVLTDITERKAAEIALHNANKKLQLLSGITRHDIQNTLTVLQGYLSLAIDQNNDSALSTYLNEIAVAADTIDEQIAVTSQYDACGPNTRWHKVSESLPVLLPGAITIKNDCNGLSILADQILQKVFSNLLDNTLRHGQKTTQVHLFFEIQGDECRIIWEDDGIGIPDDQKEMIFKRGFGKNTGFGLFLSREILLISGITIHERGTYGKGARFELYIPKGMWRIDT</sequence>
<evidence type="ECO:0000259" key="11">
    <source>
        <dbReference type="PROSITE" id="PS50113"/>
    </source>
</evidence>
<keyword evidence="5" id="KW-0418">Kinase</keyword>
<evidence type="ECO:0000313" key="12">
    <source>
        <dbReference type="EMBL" id="MCQ1537700.1"/>
    </source>
</evidence>
<dbReference type="SUPFAM" id="SSF52172">
    <property type="entry name" value="CheY-like"/>
    <property type="match status" value="1"/>
</dbReference>
<evidence type="ECO:0000259" key="8">
    <source>
        <dbReference type="PROSITE" id="PS50109"/>
    </source>
</evidence>
<evidence type="ECO:0000259" key="10">
    <source>
        <dbReference type="PROSITE" id="PS50112"/>
    </source>
</evidence>
<dbReference type="InterPro" id="IPR013767">
    <property type="entry name" value="PAS_fold"/>
</dbReference>
<feature type="domain" description="Histidine kinase" evidence="8">
    <location>
        <begin position="789"/>
        <end position="887"/>
    </location>
</feature>
<accession>A0ABD4TIP4</accession>
<dbReference type="InterPro" id="IPR000014">
    <property type="entry name" value="PAS"/>
</dbReference>
<feature type="domain" description="PAS" evidence="10">
    <location>
        <begin position="304"/>
        <end position="363"/>
    </location>
</feature>
<feature type="domain" description="PAS" evidence="10">
    <location>
        <begin position="143"/>
        <end position="213"/>
    </location>
</feature>
<dbReference type="InterPro" id="IPR003594">
    <property type="entry name" value="HATPase_dom"/>
</dbReference>
<dbReference type="InterPro" id="IPR011006">
    <property type="entry name" value="CheY-like_superfamily"/>
</dbReference>
<evidence type="ECO:0000256" key="1">
    <source>
        <dbReference type="ARBA" id="ARBA00000085"/>
    </source>
</evidence>
<evidence type="ECO:0000256" key="4">
    <source>
        <dbReference type="ARBA" id="ARBA00022679"/>
    </source>
</evidence>
<dbReference type="EC" id="2.7.13.3" evidence="2"/>
<dbReference type="SUPFAM" id="SSF55785">
    <property type="entry name" value="PYP-like sensor domain (PAS domain)"/>
    <property type="match status" value="4"/>
</dbReference>
<evidence type="ECO:0000259" key="9">
    <source>
        <dbReference type="PROSITE" id="PS50110"/>
    </source>
</evidence>
<feature type="domain" description="PAC" evidence="11">
    <location>
        <begin position="509"/>
        <end position="561"/>
    </location>
</feature>
<dbReference type="SUPFAM" id="SSF55874">
    <property type="entry name" value="ATPase domain of HSP90 chaperone/DNA topoisomerase II/histidine kinase"/>
    <property type="match status" value="1"/>
</dbReference>
<dbReference type="Pfam" id="PF13426">
    <property type="entry name" value="PAS_9"/>
    <property type="match status" value="2"/>
</dbReference>
<dbReference type="SMART" id="SM00091">
    <property type="entry name" value="PAS"/>
    <property type="match status" value="4"/>
</dbReference>
<dbReference type="SMART" id="SM00086">
    <property type="entry name" value="PAC"/>
    <property type="match status" value="4"/>
</dbReference>
<dbReference type="InterPro" id="IPR052162">
    <property type="entry name" value="Sensor_kinase/Photoreceptor"/>
</dbReference>
<feature type="domain" description="PAC" evidence="11">
    <location>
        <begin position="216"/>
        <end position="268"/>
    </location>
</feature>
<evidence type="ECO:0000256" key="3">
    <source>
        <dbReference type="ARBA" id="ARBA00022553"/>
    </source>
</evidence>
<dbReference type="PROSITE" id="PS50110">
    <property type="entry name" value="RESPONSE_REGULATORY"/>
    <property type="match status" value="1"/>
</dbReference>
<dbReference type="AlphaFoldDB" id="A0ABD4TIP4"/>
<gene>
    <name evidence="12" type="ORF">FTO68_01665</name>
</gene>
<dbReference type="GO" id="GO:0004673">
    <property type="term" value="F:protein histidine kinase activity"/>
    <property type="evidence" value="ECO:0007669"/>
    <property type="project" value="UniProtKB-EC"/>
</dbReference>
<dbReference type="Proteomes" id="UP001524383">
    <property type="component" value="Unassembled WGS sequence"/>
</dbReference>
<dbReference type="CDD" id="cd00156">
    <property type="entry name" value="REC"/>
    <property type="match status" value="1"/>
</dbReference>
<dbReference type="InterPro" id="IPR001789">
    <property type="entry name" value="Sig_transdc_resp-reg_receiver"/>
</dbReference>
<organism evidence="12 13">
    <name type="scientific">Methanocalculus taiwanensis</name>
    <dbReference type="NCBI Taxonomy" id="106207"/>
    <lineage>
        <taxon>Archaea</taxon>
        <taxon>Methanobacteriati</taxon>
        <taxon>Methanobacteriota</taxon>
        <taxon>Stenosarchaea group</taxon>
        <taxon>Methanomicrobia</taxon>
        <taxon>Methanomicrobiales</taxon>
        <taxon>Methanocalculaceae</taxon>
        <taxon>Methanocalculus</taxon>
    </lineage>
</organism>
<dbReference type="CDD" id="cd00075">
    <property type="entry name" value="HATPase"/>
    <property type="match status" value="1"/>
</dbReference>
<keyword evidence="4" id="KW-0808">Transferase</keyword>
<feature type="coiled-coil region" evidence="7">
    <location>
        <begin position="133"/>
        <end position="160"/>
    </location>
</feature>
<dbReference type="Pfam" id="PF00072">
    <property type="entry name" value="Response_reg"/>
    <property type="match status" value="1"/>
</dbReference>
<comment type="caution">
    <text evidence="12">The sequence shown here is derived from an EMBL/GenBank/DDBJ whole genome shotgun (WGS) entry which is preliminary data.</text>
</comment>
<dbReference type="PANTHER" id="PTHR43304:SF1">
    <property type="entry name" value="PAC DOMAIN-CONTAINING PROTEIN"/>
    <property type="match status" value="1"/>
</dbReference>
<evidence type="ECO:0000256" key="2">
    <source>
        <dbReference type="ARBA" id="ARBA00012438"/>
    </source>
</evidence>
<evidence type="ECO:0000313" key="13">
    <source>
        <dbReference type="Proteomes" id="UP001524383"/>
    </source>
</evidence>
<dbReference type="Pfam" id="PF00989">
    <property type="entry name" value="PAS"/>
    <property type="match status" value="2"/>
</dbReference>
<feature type="domain" description="Response regulatory" evidence="9">
    <location>
        <begin position="12"/>
        <end position="127"/>
    </location>
</feature>
<keyword evidence="7" id="KW-0175">Coiled coil</keyword>
<dbReference type="RefSeq" id="WP_255331608.1">
    <property type="nucleotide sequence ID" value="NZ_VOTZ01000002.1"/>
</dbReference>
<keyword evidence="13" id="KW-1185">Reference proteome</keyword>
<dbReference type="InterPro" id="IPR005467">
    <property type="entry name" value="His_kinase_dom"/>
</dbReference>
<dbReference type="SMART" id="SM00448">
    <property type="entry name" value="REC"/>
    <property type="match status" value="1"/>
</dbReference>
<feature type="coiled-coil region" evidence="7">
    <location>
        <begin position="259"/>
        <end position="300"/>
    </location>
</feature>
<keyword evidence="3 6" id="KW-0597">Phosphoprotein</keyword>
<dbReference type="InterPro" id="IPR000700">
    <property type="entry name" value="PAS-assoc_C"/>
</dbReference>
<dbReference type="Gene3D" id="3.30.450.20">
    <property type="entry name" value="PAS domain"/>
    <property type="match status" value="4"/>
</dbReference>
<evidence type="ECO:0000256" key="7">
    <source>
        <dbReference type="SAM" id="Coils"/>
    </source>
</evidence>
<comment type="catalytic activity">
    <reaction evidence="1">
        <text>ATP + protein L-histidine = ADP + protein N-phospho-L-histidine.</text>
        <dbReference type="EC" id="2.7.13.3"/>
    </reaction>
</comment>
<dbReference type="PROSITE" id="PS50113">
    <property type="entry name" value="PAC"/>
    <property type="match status" value="3"/>
</dbReference>
<dbReference type="Gene3D" id="3.40.50.2300">
    <property type="match status" value="1"/>
</dbReference>
<protein>
    <recommendedName>
        <fullName evidence="2">histidine kinase</fullName>
        <ecNumber evidence="2">2.7.13.3</ecNumber>
    </recommendedName>
</protein>
<dbReference type="PROSITE" id="PS50112">
    <property type="entry name" value="PAS"/>
    <property type="match status" value="4"/>
</dbReference>